<dbReference type="AlphaFoldDB" id="Q3B490"/>
<proteinExistence type="predicted"/>
<evidence type="ECO:0000313" key="1">
    <source>
        <dbReference type="EMBL" id="ABB23841.1"/>
    </source>
</evidence>
<accession>Q3B490</accession>
<dbReference type="Gene3D" id="1.10.1220.10">
    <property type="entry name" value="Met repressor-like"/>
    <property type="match status" value="1"/>
</dbReference>
<dbReference type="KEGG" id="plt:Plut_0979"/>
<evidence type="ECO:0000313" key="2">
    <source>
        <dbReference type="Proteomes" id="UP000002709"/>
    </source>
</evidence>
<dbReference type="EMBL" id="CP000096">
    <property type="protein sequence ID" value="ABB23841.1"/>
    <property type="molecule type" value="Genomic_DNA"/>
</dbReference>
<gene>
    <name evidence="1" type="ordered locus">Plut_0979</name>
</gene>
<dbReference type="Proteomes" id="UP000002709">
    <property type="component" value="Chromosome"/>
</dbReference>
<dbReference type="SUPFAM" id="SSF47598">
    <property type="entry name" value="Ribbon-helix-helix"/>
    <property type="match status" value="1"/>
</dbReference>
<dbReference type="STRING" id="319225.Plut_0979"/>
<keyword evidence="2" id="KW-1185">Reference proteome</keyword>
<reference evidence="2" key="1">
    <citation type="submission" date="2005-08" db="EMBL/GenBank/DDBJ databases">
        <title>Complete sequence of Pelodictyon luteolum DSM 273.</title>
        <authorList>
            <consortium name="US DOE Joint Genome Institute"/>
            <person name="Copeland A."/>
            <person name="Lucas S."/>
            <person name="Lapidus A."/>
            <person name="Barry K."/>
            <person name="Detter J.C."/>
            <person name="Glavina T."/>
            <person name="Hammon N."/>
            <person name="Israni S."/>
            <person name="Pitluck S."/>
            <person name="Bryant D."/>
            <person name="Schmutz J."/>
            <person name="Larimer F."/>
            <person name="Land M."/>
            <person name="Kyrpides N."/>
            <person name="Ivanova N."/>
            <person name="Richardson P."/>
        </authorList>
    </citation>
    <scope>NUCLEOTIDE SEQUENCE [LARGE SCALE GENOMIC DNA]</scope>
    <source>
        <strain evidence="2">DSM 273 / BCRC 81028 / 2530</strain>
    </source>
</reference>
<dbReference type="eggNOG" id="COG2865">
    <property type="taxonomic scope" value="Bacteria"/>
</dbReference>
<dbReference type="InterPro" id="IPR010985">
    <property type="entry name" value="Ribbon_hlx_hlx"/>
</dbReference>
<dbReference type="GO" id="GO:0006355">
    <property type="term" value="P:regulation of DNA-templated transcription"/>
    <property type="evidence" value="ECO:0007669"/>
    <property type="project" value="InterPro"/>
</dbReference>
<organism evidence="1 2">
    <name type="scientific">Chlorobium luteolum (strain DSM 273 / BCRC 81028 / 2530)</name>
    <name type="common">Pelodictyon luteolum</name>
    <dbReference type="NCBI Taxonomy" id="319225"/>
    <lineage>
        <taxon>Bacteria</taxon>
        <taxon>Pseudomonadati</taxon>
        <taxon>Chlorobiota</taxon>
        <taxon>Chlorobiia</taxon>
        <taxon>Chlorobiales</taxon>
        <taxon>Chlorobiaceae</taxon>
        <taxon>Chlorobium/Pelodictyon group</taxon>
        <taxon>Pelodictyon</taxon>
    </lineage>
</organism>
<sequence length="256" mass="29225">MPDYDLREPTAVKMTVYGSVVDPAYSRMLIQKTDLPLDEILALDRVRKKLPLADDVIKRLRRDGLIEGRKPNLFVSASLATVTARKAEYIRARAQDDDYYCKLITDYLKKFGGASRKEIDRPLVAKLSEALGGPKSGGVSRDGGVFLCVGLLWVAISITFCLKGEWVMSQTRGVKLDDTIQQRLTALARIRDRSPHWLMCKAIETFLEREEKYEREKREDMERWERYQLTGEAVSHEKAAEWLENLAQGKVISCPK</sequence>
<dbReference type="eggNOG" id="COG3905">
    <property type="taxonomic scope" value="Bacteria"/>
</dbReference>
<name>Q3B490_CHLL3</name>
<dbReference type="HOGENOM" id="CLU_1085237_0_0_10"/>
<dbReference type="CDD" id="cd22233">
    <property type="entry name" value="RHH_CopAso-like"/>
    <property type="match status" value="1"/>
</dbReference>
<protein>
    <submittedName>
        <fullName evidence="1">Uncharacterized protein</fullName>
    </submittedName>
</protein>
<dbReference type="InterPro" id="IPR013321">
    <property type="entry name" value="Arc_rbn_hlx_hlx"/>
</dbReference>